<keyword evidence="14" id="KW-1185">Reference proteome</keyword>
<dbReference type="GO" id="GO:0019774">
    <property type="term" value="C:proteasome core complex, beta-subunit complex"/>
    <property type="evidence" value="ECO:0007669"/>
    <property type="project" value="UniProtKB-ARBA"/>
</dbReference>
<dbReference type="PANTHER" id="PTHR32194:SF0">
    <property type="entry name" value="ATP-DEPENDENT PROTEASE SUBUNIT HSLV"/>
    <property type="match status" value="1"/>
</dbReference>
<keyword evidence="7" id="KW-0865">Zymogen</keyword>
<comment type="subunit">
    <text evidence="12">Component of the proteasome complex.</text>
</comment>
<keyword evidence="5 13" id="KW-0378">Hydrolase</keyword>
<evidence type="ECO:0000256" key="4">
    <source>
        <dbReference type="ARBA" id="ARBA00022698"/>
    </source>
</evidence>
<sequence>MAASVMSSTGSVKMNTSHLSSLTPDWMNNEVLTGTSIMAVEFDGGVVVGADSRTSMGTYVSNRVTDKLTRVTDRIYCCRSGSSADTQAVADIVSSHMEILEVKLGEPPLVQVAANTFKEICYNYRDMLMAGIIVAGWDKSKGGQVYTIPLGGMMIRQPMAIGGSGSTYVWGYVDATFKPNMNKEETVNFVKNTLTLALTRDGSSGGVVRVAIITKDGVERRVFLHNELPQFYQG</sequence>
<dbReference type="SUPFAM" id="SSF56235">
    <property type="entry name" value="N-terminal nucleophile aminohydrolases (Ntn hydrolases)"/>
    <property type="match status" value="1"/>
</dbReference>
<dbReference type="InterPro" id="IPR016050">
    <property type="entry name" value="Proteasome_bsu_CS"/>
</dbReference>
<evidence type="ECO:0000313" key="13">
    <source>
        <dbReference type="EMBL" id="KAK7065666.1"/>
    </source>
</evidence>
<evidence type="ECO:0000256" key="6">
    <source>
        <dbReference type="ARBA" id="ARBA00022942"/>
    </source>
</evidence>
<dbReference type="PANTHER" id="PTHR32194">
    <property type="entry name" value="METALLOPROTEASE TLDD"/>
    <property type="match status" value="1"/>
</dbReference>
<evidence type="ECO:0000313" key="14">
    <source>
        <dbReference type="Proteomes" id="UP001381693"/>
    </source>
</evidence>
<dbReference type="Gene3D" id="3.60.20.10">
    <property type="entry name" value="Glutamine Phosphoribosylpyrophosphate, subunit 1, domain 1"/>
    <property type="match status" value="1"/>
</dbReference>
<comment type="function">
    <text evidence="12">Component of the proteasome, a multicatalytic proteinase complex which is characterized by its ability to cleave peptides with Arg, Phe, Tyr, Leu, and Glu adjacent to the leaving group at neutral or slightly basic pH. The proteasome has an ATP-dependent proteolytic activity.</text>
</comment>
<dbReference type="GO" id="GO:0051603">
    <property type="term" value="P:proteolysis involved in protein catabolic process"/>
    <property type="evidence" value="ECO:0007669"/>
    <property type="project" value="InterPro"/>
</dbReference>
<dbReference type="AlphaFoldDB" id="A0AAN8WKP3"/>
<dbReference type="GO" id="GO:0005737">
    <property type="term" value="C:cytoplasm"/>
    <property type="evidence" value="ECO:0007669"/>
    <property type="project" value="UniProtKB-SubCell"/>
</dbReference>
<reference evidence="13 14" key="1">
    <citation type="submission" date="2023-11" db="EMBL/GenBank/DDBJ databases">
        <title>Halocaridina rubra genome assembly.</title>
        <authorList>
            <person name="Smith C."/>
        </authorList>
    </citation>
    <scope>NUCLEOTIDE SEQUENCE [LARGE SCALE GENOMIC DNA]</scope>
    <source>
        <strain evidence="13">EP-1</strain>
        <tissue evidence="13">Whole</tissue>
    </source>
</reference>
<dbReference type="GO" id="GO:0004298">
    <property type="term" value="F:threonine-type endopeptidase activity"/>
    <property type="evidence" value="ECO:0007669"/>
    <property type="project" value="UniProtKB-KW"/>
</dbReference>
<dbReference type="InterPro" id="IPR029055">
    <property type="entry name" value="Ntn_hydrolases_N"/>
</dbReference>
<dbReference type="Proteomes" id="UP001381693">
    <property type="component" value="Unassembled WGS sequence"/>
</dbReference>
<evidence type="ECO:0000256" key="1">
    <source>
        <dbReference type="ARBA" id="ARBA00001198"/>
    </source>
</evidence>
<proteinExistence type="inferred from homology"/>
<dbReference type="PROSITE" id="PS51476">
    <property type="entry name" value="PROTEASOME_BETA_2"/>
    <property type="match status" value="1"/>
</dbReference>
<comment type="function">
    <text evidence="9">Non-catalytic component of the proteasome, a multicatalytic proteinase complex which is characterized by its ability to cleave peptides with Arg, Phe, Tyr, Leu, and Glu adjacent to the leaving group at neutral or slightly basic pH. The proteasome has an ATP-dependent proteolytic activity.</text>
</comment>
<dbReference type="PRINTS" id="PR00141">
    <property type="entry name" value="PROTEASOME"/>
</dbReference>
<evidence type="ECO:0000256" key="3">
    <source>
        <dbReference type="ARBA" id="ARBA00022670"/>
    </source>
</evidence>
<keyword evidence="4" id="KW-0888">Threonine protease</keyword>
<evidence type="ECO:0000256" key="12">
    <source>
        <dbReference type="RuleBase" id="RU004203"/>
    </source>
</evidence>
<feature type="active site" description="Nucleophile" evidence="11">
    <location>
        <position position="35"/>
    </location>
</feature>
<comment type="subunit">
    <text evidence="10">The 26S proteasome consists of a 20S proteasome core and two 19S regulatory subunits. The 20S proteasome core is composed of 28 subunits that are arranged in four stacked rings, resulting in a barrel-shaped structure. The two end rings are each formed by seven alpha subunits, and the two central rings are each formed by seven beta subunits. The catalytic chamber with the active sites is on the inside of the barrel.</text>
</comment>
<keyword evidence="6 12" id="KW-0647">Proteasome</keyword>
<comment type="subcellular location">
    <subcellularLocation>
        <location evidence="12">Cytoplasm</location>
    </subcellularLocation>
    <subcellularLocation>
        <location evidence="12">Nucleus</location>
    </subcellularLocation>
</comment>
<keyword evidence="8 12" id="KW-0539">Nucleus</keyword>
<comment type="catalytic activity">
    <reaction evidence="1">
        <text>Cleavage of peptide bonds with very broad specificity.</text>
        <dbReference type="EC" id="3.4.25.1"/>
    </reaction>
</comment>
<evidence type="ECO:0000256" key="8">
    <source>
        <dbReference type="ARBA" id="ARBA00023242"/>
    </source>
</evidence>
<comment type="caution">
    <text evidence="13">The sequence shown here is derived from an EMBL/GenBank/DDBJ whole genome shotgun (WGS) entry which is preliminary data.</text>
</comment>
<keyword evidence="2 12" id="KW-0963">Cytoplasm</keyword>
<name>A0AAN8WKP3_HALRR</name>
<comment type="similarity">
    <text evidence="12">Belongs to the peptidase T1B family.</text>
</comment>
<dbReference type="PROSITE" id="PS00854">
    <property type="entry name" value="PROTEASOME_BETA_1"/>
    <property type="match status" value="1"/>
</dbReference>
<dbReference type="GO" id="GO:0005634">
    <property type="term" value="C:nucleus"/>
    <property type="evidence" value="ECO:0007669"/>
    <property type="project" value="UniProtKB-SubCell"/>
</dbReference>
<accession>A0AAN8WKP3</accession>
<protein>
    <recommendedName>
        <fullName evidence="12">Proteasome subunit beta</fullName>
    </recommendedName>
</protein>
<evidence type="ECO:0000256" key="9">
    <source>
        <dbReference type="ARBA" id="ARBA00024953"/>
    </source>
</evidence>
<dbReference type="Pfam" id="PF00227">
    <property type="entry name" value="Proteasome"/>
    <property type="match status" value="1"/>
</dbReference>
<dbReference type="InterPro" id="IPR023333">
    <property type="entry name" value="Proteasome_suB-type"/>
</dbReference>
<evidence type="ECO:0000256" key="10">
    <source>
        <dbReference type="ARBA" id="ARBA00026071"/>
    </source>
</evidence>
<evidence type="ECO:0000256" key="7">
    <source>
        <dbReference type="ARBA" id="ARBA00023145"/>
    </source>
</evidence>
<dbReference type="InterPro" id="IPR000243">
    <property type="entry name" value="Pept_T1A_subB"/>
</dbReference>
<evidence type="ECO:0000256" key="11">
    <source>
        <dbReference type="PIRSR" id="PIRSR600243-1"/>
    </source>
</evidence>
<organism evidence="13 14">
    <name type="scientific">Halocaridina rubra</name>
    <name type="common">Hawaiian red shrimp</name>
    <dbReference type="NCBI Taxonomy" id="373956"/>
    <lineage>
        <taxon>Eukaryota</taxon>
        <taxon>Metazoa</taxon>
        <taxon>Ecdysozoa</taxon>
        <taxon>Arthropoda</taxon>
        <taxon>Crustacea</taxon>
        <taxon>Multicrustacea</taxon>
        <taxon>Malacostraca</taxon>
        <taxon>Eumalacostraca</taxon>
        <taxon>Eucarida</taxon>
        <taxon>Decapoda</taxon>
        <taxon>Pleocyemata</taxon>
        <taxon>Caridea</taxon>
        <taxon>Atyoidea</taxon>
        <taxon>Atyidae</taxon>
        <taxon>Halocaridina</taxon>
    </lineage>
</organism>
<dbReference type="CDD" id="cd03762">
    <property type="entry name" value="proteasome_beta_type_6"/>
    <property type="match status" value="1"/>
</dbReference>
<dbReference type="EMBL" id="JAXCGZ010020172">
    <property type="protein sequence ID" value="KAK7065666.1"/>
    <property type="molecule type" value="Genomic_DNA"/>
</dbReference>
<keyword evidence="3" id="KW-0645">Protease</keyword>
<gene>
    <name evidence="13" type="primary">PSMB6</name>
    <name evidence="13" type="ORF">SK128_001193</name>
</gene>
<dbReference type="InterPro" id="IPR001353">
    <property type="entry name" value="Proteasome_sua/b"/>
</dbReference>
<dbReference type="FunFam" id="3.60.20.10:FF:000010">
    <property type="entry name" value="Proteasome subunit beta type-1"/>
    <property type="match status" value="1"/>
</dbReference>
<evidence type="ECO:0000256" key="5">
    <source>
        <dbReference type="ARBA" id="ARBA00022801"/>
    </source>
</evidence>
<evidence type="ECO:0000256" key="2">
    <source>
        <dbReference type="ARBA" id="ARBA00022490"/>
    </source>
</evidence>